<sequence length="56" mass="5819">MGRIQLGGDRGGRAVGCRLDCGLSGVRLDDEVAVVTAAVAQLMAVRHELALQRGEA</sequence>
<reference evidence="1" key="1">
    <citation type="submission" date="2021-04" db="EMBL/GenBank/DDBJ databases">
        <authorList>
            <person name="Hartkoorn R.C."/>
            <person name="Beaudoing E."/>
            <person name="Hot D."/>
        </authorList>
    </citation>
    <scope>NUCLEOTIDE SEQUENCE</scope>
    <source>
        <strain evidence="1">NRRL B-16292</strain>
    </source>
</reference>
<evidence type="ECO:0000313" key="1">
    <source>
        <dbReference type="EMBL" id="UWP80816.1"/>
    </source>
</evidence>
<protein>
    <submittedName>
        <fullName evidence="1">Uncharacterized protein</fullName>
    </submittedName>
</protein>
<reference evidence="1" key="2">
    <citation type="submission" date="2022-09" db="EMBL/GenBank/DDBJ databases">
        <title>Biosynthetic gene clusters of Dactylosporangioum fulvum.</title>
        <authorList>
            <person name="Caradec T."/>
        </authorList>
    </citation>
    <scope>NUCLEOTIDE SEQUENCE</scope>
    <source>
        <strain evidence="1">NRRL B-16292</strain>
    </source>
</reference>
<evidence type="ECO:0000313" key="2">
    <source>
        <dbReference type="Proteomes" id="UP001059617"/>
    </source>
</evidence>
<dbReference type="Proteomes" id="UP001059617">
    <property type="component" value="Chromosome"/>
</dbReference>
<organism evidence="1 2">
    <name type="scientific">Dactylosporangium fulvum</name>
    <dbReference type="NCBI Taxonomy" id="53359"/>
    <lineage>
        <taxon>Bacteria</taxon>
        <taxon>Bacillati</taxon>
        <taxon>Actinomycetota</taxon>
        <taxon>Actinomycetes</taxon>
        <taxon>Micromonosporales</taxon>
        <taxon>Micromonosporaceae</taxon>
        <taxon>Dactylosporangium</taxon>
    </lineage>
</organism>
<accession>A0ABY5VYI1</accession>
<keyword evidence="2" id="KW-1185">Reference proteome</keyword>
<name>A0ABY5VYI1_9ACTN</name>
<dbReference type="RefSeq" id="WP_259858579.1">
    <property type="nucleotide sequence ID" value="NZ_BAAAST010000094.1"/>
</dbReference>
<dbReference type="EMBL" id="CP073720">
    <property type="protein sequence ID" value="UWP80816.1"/>
    <property type="molecule type" value="Genomic_DNA"/>
</dbReference>
<gene>
    <name evidence="1" type="ORF">Dfulv_37620</name>
</gene>
<proteinExistence type="predicted"/>